<protein>
    <submittedName>
        <fullName evidence="1">Uncharacterized protein</fullName>
    </submittedName>
</protein>
<sequence>MKLKRLASIGARRNSASRFYWREKKLSVSLLLAREETQRLASIGARRNSASRFYWREKKLSVSLLLAREETQRLASIGARQVYLIRREYPTSGAMIF</sequence>
<evidence type="ECO:0000313" key="1">
    <source>
        <dbReference type="EMBL" id="EMN89277.1"/>
    </source>
</evidence>
<gene>
    <name evidence="1" type="ORF">LEP1GSC108_4446</name>
</gene>
<evidence type="ECO:0000313" key="2">
    <source>
        <dbReference type="Proteomes" id="UP000012118"/>
    </source>
</evidence>
<dbReference type="AlphaFoldDB" id="M6QK60"/>
<accession>M6QK60</accession>
<reference evidence="1 2" key="1">
    <citation type="submission" date="2013-01" db="EMBL/GenBank/DDBJ databases">
        <authorList>
            <person name="Harkins D.M."/>
            <person name="Durkin A.S."/>
            <person name="Brinkac L.M."/>
            <person name="Haft D.H."/>
            <person name="Selengut J.D."/>
            <person name="Sanka R."/>
            <person name="DePew J."/>
            <person name="Purushe J."/>
            <person name="Chanthongthip A."/>
            <person name="Lattana O."/>
            <person name="Phetsouvanh R."/>
            <person name="Newton P.N."/>
            <person name="Vinetz J.M."/>
            <person name="Sutton G.G."/>
            <person name="Nierman W.C."/>
            <person name="Fouts D.E."/>
        </authorList>
    </citation>
    <scope>NUCLEOTIDE SEQUENCE [LARGE SCALE GENOMIC DNA]</scope>
    <source>
        <strain evidence="1 2">UI 13098</strain>
    </source>
</reference>
<comment type="caution">
    <text evidence="1">The sequence shown here is derived from an EMBL/GenBank/DDBJ whole genome shotgun (WGS) entry which is preliminary data.</text>
</comment>
<organism evidence="1 2">
    <name type="scientific">Leptospira weilii str. UI 13098</name>
    <dbReference type="NCBI Taxonomy" id="1088542"/>
    <lineage>
        <taxon>Bacteria</taxon>
        <taxon>Pseudomonadati</taxon>
        <taxon>Spirochaetota</taxon>
        <taxon>Spirochaetia</taxon>
        <taxon>Leptospirales</taxon>
        <taxon>Leptospiraceae</taxon>
        <taxon>Leptospira</taxon>
    </lineage>
</organism>
<dbReference type="Proteomes" id="UP000012118">
    <property type="component" value="Unassembled WGS sequence"/>
</dbReference>
<dbReference type="EMBL" id="AHNU02000061">
    <property type="protein sequence ID" value="EMN89277.1"/>
    <property type="molecule type" value="Genomic_DNA"/>
</dbReference>
<name>M6QK60_9LEPT</name>
<keyword evidence="2" id="KW-1185">Reference proteome</keyword>
<proteinExistence type="predicted"/>